<organism evidence="2 3">
    <name type="scientific">Brachionus plicatilis</name>
    <name type="common">Marine rotifer</name>
    <name type="synonym">Brachionus muelleri</name>
    <dbReference type="NCBI Taxonomy" id="10195"/>
    <lineage>
        <taxon>Eukaryota</taxon>
        <taxon>Metazoa</taxon>
        <taxon>Spiralia</taxon>
        <taxon>Gnathifera</taxon>
        <taxon>Rotifera</taxon>
        <taxon>Eurotatoria</taxon>
        <taxon>Monogononta</taxon>
        <taxon>Pseudotrocha</taxon>
        <taxon>Ploima</taxon>
        <taxon>Brachionidae</taxon>
        <taxon>Brachionus</taxon>
    </lineage>
</organism>
<evidence type="ECO:0000256" key="1">
    <source>
        <dbReference type="SAM" id="Phobius"/>
    </source>
</evidence>
<feature type="non-terminal residue" evidence="2">
    <location>
        <position position="1"/>
    </location>
</feature>
<dbReference type="EMBL" id="REGN01006720">
    <property type="protein sequence ID" value="RNA08501.1"/>
    <property type="molecule type" value="Genomic_DNA"/>
</dbReference>
<keyword evidence="3" id="KW-1185">Reference proteome</keyword>
<keyword evidence="1" id="KW-1133">Transmembrane helix</keyword>
<name>A0A3M7QBY0_BRAPC</name>
<gene>
    <name evidence="2" type="ORF">BpHYR1_027388</name>
</gene>
<protein>
    <submittedName>
        <fullName evidence="2">Uncharacterized protein</fullName>
    </submittedName>
</protein>
<dbReference type="AlphaFoldDB" id="A0A3M7QBY0"/>
<reference evidence="2 3" key="1">
    <citation type="journal article" date="2018" name="Sci. Rep.">
        <title>Genomic signatures of local adaptation to the degree of environmental predictability in rotifers.</title>
        <authorList>
            <person name="Franch-Gras L."/>
            <person name="Hahn C."/>
            <person name="Garcia-Roger E.M."/>
            <person name="Carmona M.J."/>
            <person name="Serra M."/>
            <person name="Gomez A."/>
        </authorList>
    </citation>
    <scope>NUCLEOTIDE SEQUENCE [LARGE SCALE GENOMIC DNA]</scope>
    <source>
        <strain evidence="2">HYR1</strain>
    </source>
</reference>
<keyword evidence="1" id="KW-0472">Membrane</keyword>
<keyword evidence="1" id="KW-0812">Transmembrane</keyword>
<comment type="caution">
    <text evidence="2">The sequence shown here is derived from an EMBL/GenBank/DDBJ whole genome shotgun (WGS) entry which is preliminary data.</text>
</comment>
<proteinExistence type="predicted"/>
<accession>A0A3M7QBY0</accession>
<evidence type="ECO:0000313" key="3">
    <source>
        <dbReference type="Proteomes" id="UP000276133"/>
    </source>
</evidence>
<sequence length="98" mass="11533">VQSGVISIPLMIFLFHLLVFENLIMVIKIKKFHFFFNKRYFLLAIYIGSQTYPAKSLSKNHTMSFNQDNTFIEFKTTKGKQCIGYLTDLSIDLNMNRR</sequence>
<feature type="transmembrane region" description="Helical" evidence="1">
    <location>
        <begin position="6"/>
        <end position="29"/>
    </location>
</feature>
<evidence type="ECO:0000313" key="2">
    <source>
        <dbReference type="EMBL" id="RNA08501.1"/>
    </source>
</evidence>
<dbReference type="Proteomes" id="UP000276133">
    <property type="component" value="Unassembled WGS sequence"/>
</dbReference>